<dbReference type="Gene3D" id="3.10.129.10">
    <property type="entry name" value="Hotdog Thioesterase"/>
    <property type="match status" value="1"/>
</dbReference>
<dbReference type="Pfam" id="PF14392">
    <property type="entry name" value="zf-CCHC_4"/>
    <property type="match status" value="1"/>
</dbReference>
<dbReference type="SUPFAM" id="SSF54637">
    <property type="entry name" value="Thioesterase/thiol ester dehydrase-isomerase"/>
    <property type="match status" value="1"/>
</dbReference>
<dbReference type="InterPro" id="IPR025836">
    <property type="entry name" value="Zn_knuckle_CX2CX4HX4C"/>
</dbReference>
<protein>
    <recommendedName>
        <fullName evidence="2">Zinc knuckle CX2CX4HX4C domain-containing protein</fullName>
    </recommendedName>
</protein>
<organism evidence="3 4">
    <name type="scientific">Ficus carica</name>
    <name type="common">Common fig</name>
    <dbReference type="NCBI Taxonomy" id="3494"/>
    <lineage>
        <taxon>Eukaryota</taxon>
        <taxon>Viridiplantae</taxon>
        <taxon>Streptophyta</taxon>
        <taxon>Embryophyta</taxon>
        <taxon>Tracheophyta</taxon>
        <taxon>Spermatophyta</taxon>
        <taxon>Magnoliopsida</taxon>
        <taxon>eudicotyledons</taxon>
        <taxon>Gunneridae</taxon>
        <taxon>Pentapetalae</taxon>
        <taxon>rosids</taxon>
        <taxon>fabids</taxon>
        <taxon>Rosales</taxon>
        <taxon>Moraceae</taxon>
        <taxon>Ficeae</taxon>
        <taxon>Ficus</taxon>
    </lineage>
</organism>
<proteinExistence type="predicted"/>
<dbReference type="Proteomes" id="UP001187192">
    <property type="component" value="Unassembled WGS sequence"/>
</dbReference>
<dbReference type="CDD" id="cd01288">
    <property type="entry name" value="FabZ"/>
    <property type="match status" value="1"/>
</dbReference>
<evidence type="ECO:0000313" key="3">
    <source>
        <dbReference type="EMBL" id="GMN33677.1"/>
    </source>
</evidence>
<keyword evidence="1" id="KW-0456">Lyase</keyword>
<evidence type="ECO:0000259" key="2">
    <source>
        <dbReference type="Pfam" id="PF14392"/>
    </source>
</evidence>
<evidence type="ECO:0000313" key="4">
    <source>
        <dbReference type="Proteomes" id="UP001187192"/>
    </source>
</evidence>
<feature type="domain" description="Zinc knuckle CX2CX4HX4C" evidence="2">
    <location>
        <begin position="243"/>
        <end position="290"/>
    </location>
</feature>
<dbReference type="Pfam" id="PF07977">
    <property type="entry name" value="FabA"/>
    <property type="match status" value="1"/>
</dbReference>
<dbReference type="EMBL" id="BTGU01000004">
    <property type="protein sequence ID" value="GMN33677.1"/>
    <property type="molecule type" value="Genomic_DNA"/>
</dbReference>
<keyword evidence="4" id="KW-1185">Reference proteome</keyword>
<gene>
    <name evidence="3" type="ORF">TIFTF001_004277</name>
</gene>
<dbReference type="AlphaFoldDB" id="A0AA87ZHB9"/>
<dbReference type="InterPro" id="IPR013114">
    <property type="entry name" value="FabA_FabZ"/>
</dbReference>
<evidence type="ECO:0000256" key="1">
    <source>
        <dbReference type="ARBA" id="ARBA00023239"/>
    </source>
</evidence>
<accession>A0AA87ZHB9</accession>
<reference evidence="3" key="1">
    <citation type="submission" date="2023-07" db="EMBL/GenBank/DDBJ databases">
        <title>draft genome sequence of fig (Ficus carica).</title>
        <authorList>
            <person name="Takahashi T."/>
            <person name="Nishimura K."/>
        </authorList>
    </citation>
    <scope>NUCLEOTIDE SEQUENCE</scope>
</reference>
<dbReference type="InterPro" id="IPR029069">
    <property type="entry name" value="HotDog_dom_sf"/>
</dbReference>
<sequence length="414" mass="45598">MAATSKSILSLTPSHSLNPPRNTVFHSPTSIAISLPCRSPNFTKKFSSLVASCSLNGHDSDCPEIPIEKQFPAFPTVMDINQIREILPHRFPFLLVDRVIEYNPGVSAVAIKNVTINDNFFPGHFPERPIMPGVLMVEVLGKWRSLAITGEEGEAIGISDKLHPKGGLDVREVSSDVLLFTFEDQNYIAEFTRMWVNVYNLPLDGMIREIGMKIGDAIGVAILVITDEEGRCIGPYMRLRATIDITKPLRRVAKVSLGSSGKSVWVDLKYERVPDYCFVCGMTDHGMYLCCKPGAEAIIESKDYPYGPWLRGEDGPGFDIHTAQKQSILGSAGSLRKNSGKIRSRRVEMVSGKKGVDSRLAVTRESREPANSNLNEADLEVINKGPNIRVSTLTPPLTHSAELKSARAPLPKIN</sequence>
<dbReference type="PANTHER" id="PTHR30272">
    <property type="entry name" value="3-HYDROXYACYL-[ACYL-CARRIER-PROTEIN] DEHYDRATASE"/>
    <property type="match status" value="1"/>
</dbReference>
<comment type="caution">
    <text evidence="3">The sequence shown here is derived from an EMBL/GenBank/DDBJ whole genome shotgun (WGS) entry which is preliminary data.</text>
</comment>
<dbReference type="PANTHER" id="PTHR30272:SF1">
    <property type="entry name" value="3-HYDROXYACYL-[ACYL-CARRIER-PROTEIN] DEHYDRATASE"/>
    <property type="match status" value="1"/>
</dbReference>
<name>A0AA87ZHB9_FICCA</name>
<dbReference type="GO" id="GO:0016829">
    <property type="term" value="F:lyase activity"/>
    <property type="evidence" value="ECO:0007669"/>
    <property type="project" value="UniProtKB-KW"/>
</dbReference>